<dbReference type="Gene3D" id="3.30.70.20">
    <property type="match status" value="2"/>
</dbReference>
<dbReference type="EMBL" id="JAAIKR010000007">
    <property type="protein sequence ID" value="MBR9728152.1"/>
    <property type="molecule type" value="Genomic_DNA"/>
</dbReference>
<dbReference type="InterPro" id="IPR017896">
    <property type="entry name" value="4Fe4S_Fe-S-bd"/>
</dbReference>
<evidence type="ECO:0000259" key="5">
    <source>
        <dbReference type="PROSITE" id="PS51379"/>
    </source>
</evidence>
<dbReference type="Pfam" id="PF13247">
    <property type="entry name" value="Fer4_11"/>
    <property type="match status" value="1"/>
</dbReference>
<feature type="domain" description="4Fe-4S ferredoxin-type" evidence="5">
    <location>
        <begin position="79"/>
        <end position="110"/>
    </location>
</feature>
<comment type="caution">
    <text evidence="6">The sequence shown here is derived from an EMBL/GenBank/DDBJ whole genome shotgun (WGS) entry which is preliminary data.</text>
</comment>
<evidence type="ECO:0000256" key="1">
    <source>
        <dbReference type="ARBA" id="ARBA00022485"/>
    </source>
</evidence>
<dbReference type="PROSITE" id="PS51379">
    <property type="entry name" value="4FE4S_FER_2"/>
    <property type="match status" value="3"/>
</dbReference>
<keyword evidence="7" id="KW-1185">Reference proteome</keyword>
<dbReference type="PROSITE" id="PS51318">
    <property type="entry name" value="TAT"/>
    <property type="match status" value="1"/>
</dbReference>
<evidence type="ECO:0000256" key="3">
    <source>
        <dbReference type="ARBA" id="ARBA00023004"/>
    </source>
</evidence>
<dbReference type="CDD" id="cd10551">
    <property type="entry name" value="PsrB"/>
    <property type="match status" value="1"/>
</dbReference>
<gene>
    <name evidence="6" type="ORF">G3R48_09175</name>
</gene>
<evidence type="ECO:0000256" key="2">
    <source>
        <dbReference type="ARBA" id="ARBA00022723"/>
    </source>
</evidence>
<keyword evidence="3" id="KW-0408">Iron</keyword>
<dbReference type="Proteomes" id="UP000811844">
    <property type="component" value="Unassembled WGS sequence"/>
</dbReference>
<protein>
    <submittedName>
        <fullName evidence="6">4Fe-4S dicluster domain-containing protein</fullName>
    </submittedName>
</protein>
<dbReference type="SUPFAM" id="SSF54862">
    <property type="entry name" value="4Fe-4S ferredoxins"/>
    <property type="match status" value="1"/>
</dbReference>
<dbReference type="InterPro" id="IPR050954">
    <property type="entry name" value="ET_IronSulfur_Cluster-Binding"/>
</dbReference>
<feature type="domain" description="4Fe-4S ferredoxin-type" evidence="5">
    <location>
        <begin position="111"/>
        <end position="140"/>
    </location>
</feature>
<evidence type="ECO:0000256" key="4">
    <source>
        <dbReference type="ARBA" id="ARBA00023014"/>
    </source>
</evidence>
<proteinExistence type="predicted"/>
<accession>A0ABS5I299</accession>
<keyword evidence="2" id="KW-0479">Metal-binding</keyword>
<dbReference type="RefSeq" id="WP_153664615.1">
    <property type="nucleotide sequence ID" value="NZ_JAAIKR010000007.1"/>
</dbReference>
<name>A0ABS5I299_9GAMM</name>
<keyword evidence="1" id="KW-0004">4Fe-4S</keyword>
<feature type="domain" description="4Fe-4S ferredoxin-type" evidence="5">
    <location>
        <begin position="35"/>
        <end position="65"/>
    </location>
</feature>
<organism evidence="6 7">
    <name type="scientific">Shewanella intestini</name>
    <dbReference type="NCBI Taxonomy" id="2017544"/>
    <lineage>
        <taxon>Bacteria</taxon>
        <taxon>Pseudomonadati</taxon>
        <taxon>Pseudomonadota</taxon>
        <taxon>Gammaproteobacteria</taxon>
        <taxon>Alteromonadales</taxon>
        <taxon>Shewanellaceae</taxon>
        <taxon>Shewanella</taxon>
    </lineage>
</organism>
<sequence length="229" mass="25302">MFNRRQLLKTMGAGAVLSFVPYSAIASHAQSGTRWGMVIDLRRCTGCQSCEVSCAIENNLDEGINRNKVKRLSVGNKDKKSLMVPMQCGQCEQPTCVPVCPVDATYKADNGIVVVDYDKCIKCGRCVKACAYDARSMKGRKSAPEKCNFCYQRLEAGLLPACVESCIGSSRVFGDLNNPTSNVSKLLKQNKAFALLAEEKTSPNVFYIGLPEKLNNKKIIKLDEVEWQR</sequence>
<dbReference type="PANTHER" id="PTHR43177:SF9">
    <property type="entry name" value="PROTEIN NRFC"/>
    <property type="match status" value="1"/>
</dbReference>
<evidence type="ECO:0000313" key="7">
    <source>
        <dbReference type="Proteomes" id="UP000811844"/>
    </source>
</evidence>
<dbReference type="InterPro" id="IPR006311">
    <property type="entry name" value="TAT_signal"/>
</dbReference>
<reference evidence="6 7" key="1">
    <citation type="submission" date="2020-02" db="EMBL/GenBank/DDBJ databases">
        <title>Shewanella WXL01 sp. nov., a marine bacterium isolated from green algae in Luhuitou Fringing Reef (Northern South China Sea).</title>
        <authorList>
            <person name="Wang X."/>
        </authorList>
    </citation>
    <scope>NUCLEOTIDE SEQUENCE [LARGE SCALE GENOMIC DNA]</scope>
    <source>
        <strain evidence="6 7">MCCC 1A01895</strain>
    </source>
</reference>
<dbReference type="PANTHER" id="PTHR43177">
    <property type="entry name" value="PROTEIN NRFC"/>
    <property type="match status" value="1"/>
</dbReference>
<evidence type="ECO:0000313" key="6">
    <source>
        <dbReference type="EMBL" id="MBR9728152.1"/>
    </source>
</evidence>
<keyword evidence="4" id="KW-0411">Iron-sulfur</keyword>